<evidence type="ECO:0000259" key="4">
    <source>
        <dbReference type="PROSITE" id="PS50110"/>
    </source>
</evidence>
<dbReference type="SMART" id="SM00448">
    <property type="entry name" value="REC"/>
    <property type="match status" value="1"/>
</dbReference>
<dbReference type="InterPro" id="IPR036388">
    <property type="entry name" value="WH-like_DNA-bd_sf"/>
</dbReference>
<dbReference type="EMBL" id="DF976995">
    <property type="protein sequence ID" value="GAQ24095.1"/>
    <property type="molecule type" value="Genomic_DNA"/>
</dbReference>
<dbReference type="PANTHER" id="PTHR43367">
    <property type="match status" value="1"/>
</dbReference>
<feature type="domain" description="Response regulatory" evidence="4">
    <location>
        <begin position="2"/>
        <end position="117"/>
    </location>
</feature>
<keyword evidence="3" id="KW-0597">Phosphoprotein</keyword>
<feature type="modified residue" description="4-aspartylphosphate" evidence="3">
    <location>
        <position position="52"/>
    </location>
</feature>
<dbReference type="InterPro" id="IPR005561">
    <property type="entry name" value="ANTAR"/>
</dbReference>
<evidence type="ECO:0000256" key="3">
    <source>
        <dbReference type="PROSITE-ProRule" id="PRU00169"/>
    </source>
</evidence>
<dbReference type="PROSITE" id="PS50110">
    <property type="entry name" value="RESPONSE_REGULATORY"/>
    <property type="match status" value="1"/>
</dbReference>
<dbReference type="Gene3D" id="1.10.10.10">
    <property type="entry name" value="Winged helix-like DNA-binding domain superfamily/Winged helix DNA-binding domain"/>
    <property type="match status" value="1"/>
</dbReference>
<dbReference type="PROSITE" id="PS50921">
    <property type="entry name" value="ANTAR"/>
    <property type="match status" value="1"/>
</dbReference>
<protein>
    <recommendedName>
        <fullName evidence="1">Stage 0 sporulation protein A homolog</fullName>
    </recommendedName>
</protein>
<dbReference type="STRING" id="224999.GCA_001485475_00078"/>
<feature type="domain" description="ANTAR" evidence="5">
    <location>
        <begin position="123"/>
        <end position="184"/>
    </location>
</feature>
<dbReference type="SUPFAM" id="SSF52172">
    <property type="entry name" value="CheY-like"/>
    <property type="match status" value="1"/>
</dbReference>
<dbReference type="InterPro" id="IPR001789">
    <property type="entry name" value="Sig_transdc_resp-reg_receiver"/>
</dbReference>
<dbReference type="OrthoDB" id="9808843at2"/>
<dbReference type="InterPro" id="IPR008327">
    <property type="entry name" value="Sig_transdc_resp-reg_antiterm"/>
</dbReference>
<dbReference type="Pfam" id="PF03861">
    <property type="entry name" value="ANTAR"/>
    <property type="match status" value="1"/>
</dbReference>
<dbReference type="RefSeq" id="WP_059031162.1">
    <property type="nucleotide sequence ID" value="NZ_BSDN01000006.1"/>
</dbReference>
<dbReference type="PIRSF" id="PIRSF036382">
    <property type="entry name" value="RR_antiterm"/>
    <property type="match status" value="1"/>
</dbReference>
<comment type="function">
    <text evidence="2">May play the central regulatory role in sporulation. It may be an element of the effector pathway responsible for the activation of sporulation genes in response to nutritional stress. Spo0A may act in concert with spo0H (a sigma factor) to control the expression of some genes that are critical to the sporulation process.</text>
</comment>
<organism evidence="6">
    <name type="scientific">Tepidanaerobacter syntrophicus</name>
    <dbReference type="NCBI Taxonomy" id="224999"/>
    <lineage>
        <taxon>Bacteria</taxon>
        <taxon>Bacillati</taxon>
        <taxon>Bacillota</taxon>
        <taxon>Clostridia</taxon>
        <taxon>Thermosediminibacterales</taxon>
        <taxon>Tepidanaerobacteraceae</taxon>
        <taxon>Tepidanaerobacter</taxon>
    </lineage>
</organism>
<dbReference type="Gene3D" id="3.40.50.2300">
    <property type="match status" value="1"/>
</dbReference>
<dbReference type="SMART" id="SM01012">
    <property type="entry name" value="ANTAR"/>
    <property type="match status" value="1"/>
</dbReference>
<keyword evidence="7" id="KW-1185">Reference proteome</keyword>
<dbReference type="PANTHER" id="PTHR43367:SF1">
    <property type="entry name" value="TWO-COMPONENT RESPONSE REGULATOR-LIKE APRR6-RELATED"/>
    <property type="match status" value="1"/>
</dbReference>
<reference evidence="6" key="1">
    <citation type="journal article" date="2016" name="Genome Announc.">
        <title>Draft Genome Sequence of the Syntrophic Lactate-Degrading Bacterium Tepidanaerobacter syntrophicus JLT.</title>
        <authorList>
            <person name="Matsuura N."/>
            <person name="Ohashi A."/>
            <person name="Tourlousse D.M."/>
            <person name="Sekiguchi Y."/>
        </authorList>
    </citation>
    <scope>NUCLEOTIDE SEQUENCE [LARGE SCALE GENOMIC DNA]</scope>
    <source>
        <strain evidence="6">JL</strain>
    </source>
</reference>
<dbReference type="GO" id="GO:0003723">
    <property type="term" value="F:RNA binding"/>
    <property type="evidence" value="ECO:0007669"/>
    <property type="project" value="InterPro"/>
</dbReference>
<evidence type="ECO:0000259" key="5">
    <source>
        <dbReference type="PROSITE" id="PS50921"/>
    </source>
</evidence>
<name>A0A0U9HJA5_9FIRM</name>
<dbReference type="AlphaFoldDB" id="A0A0U9HJA5"/>
<accession>A0A0U9HJA5</accession>
<dbReference type="InterPro" id="IPR011006">
    <property type="entry name" value="CheY-like_superfamily"/>
</dbReference>
<dbReference type="Proteomes" id="UP000062160">
    <property type="component" value="Unassembled WGS sequence"/>
</dbReference>
<evidence type="ECO:0000313" key="7">
    <source>
        <dbReference type="Proteomes" id="UP000062160"/>
    </source>
</evidence>
<dbReference type="Pfam" id="PF00072">
    <property type="entry name" value="Response_reg"/>
    <property type="match status" value="1"/>
</dbReference>
<proteinExistence type="predicted"/>
<evidence type="ECO:0000313" key="6">
    <source>
        <dbReference type="EMBL" id="GAQ24095.1"/>
    </source>
</evidence>
<evidence type="ECO:0000256" key="2">
    <source>
        <dbReference type="ARBA" id="ARBA00024867"/>
    </source>
</evidence>
<dbReference type="GO" id="GO:0000160">
    <property type="term" value="P:phosphorelay signal transduction system"/>
    <property type="evidence" value="ECO:0007669"/>
    <property type="project" value="InterPro"/>
</dbReference>
<sequence length="192" mass="21687">MRVLVVDDEPIIRMDLVEILLDKNCTVVAEASDGKTAVNLARSIIPDVVLMDIKMPGDIDGMQAAKILIEEEICPVVLLTAYHHAELIEASTAIGVFGYLVKPIKEDELYPALRVAVSKWEGMQKLKEENVDLKNKLEKRKIIEKAKGVLMDKYDMKEKDAYRKIQKMSMEKRTDMIEIAKSIILSSELISL</sequence>
<gene>
    <name evidence="6" type="ORF">TSYNT_180</name>
</gene>
<evidence type="ECO:0000256" key="1">
    <source>
        <dbReference type="ARBA" id="ARBA00018672"/>
    </source>
</evidence>